<dbReference type="EMBL" id="CATNWA010021509">
    <property type="protein sequence ID" value="CAI9622971.1"/>
    <property type="molecule type" value="Genomic_DNA"/>
</dbReference>
<gene>
    <name evidence="1" type="ORF">SPARVUS_LOCUS16384595</name>
</gene>
<reference evidence="1" key="1">
    <citation type="submission" date="2023-05" db="EMBL/GenBank/DDBJ databases">
        <authorList>
            <person name="Stuckert A."/>
        </authorList>
    </citation>
    <scope>NUCLEOTIDE SEQUENCE</scope>
</reference>
<proteinExistence type="predicted"/>
<accession>A0ABN9HQQ2</accession>
<sequence>MEFTRASQVVTEVLFHSSMMTSRSWWMLEILGCSTFHLRMPHRCSVGFKSVSRSYLSSGLVLLHVLASILGVCKALWDPLCFQPSAVPPPGGGSLSHISLLVVAVHCIRVLSVAQQQLLNAGSTH</sequence>
<comment type="caution">
    <text evidence="1">The sequence shown here is derived from an EMBL/GenBank/DDBJ whole genome shotgun (WGS) entry which is preliminary data.</text>
</comment>
<evidence type="ECO:0000313" key="1">
    <source>
        <dbReference type="EMBL" id="CAI9622971.1"/>
    </source>
</evidence>
<organism evidence="1 2">
    <name type="scientific">Staurois parvus</name>
    <dbReference type="NCBI Taxonomy" id="386267"/>
    <lineage>
        <taxon>Eukaryota</taxon>
        <taxon>Metazoa</taxon>
        <taxon>Chordata</taxon>
        <taxon>Craniata</taxon>
        <taxon>Vertebrata</taxon>
        <taxon>Euteleostomi</taxon>
        <taxon>Amphibia</taxon>
        <taxon>Batrachia</taxon>
        <taxon>Anura</taxon>
        <taxon>Neobatrachia</taxon>
        <taxon>Ranoidea</taxon>
        <taxon>Ranidae</taxon>
        <taxon>Staurois</taxon>
    </lineage>
</organism>
<feature type="non-terminal residue" evidence="1">
    <location>
        <position position="125"/>
    </location>
</feature>
<dbReference type="Proteomes" id="UP001162483">
    <property type="component" value="Unassembled WGS sequence"/>
</dbReference>
<keyword evidence="2" id="KW-1185">Reference proteome</keyword>
<evidence type="ECO:0000313" key="2">
    <source>
        <dbReference type="Proteomes" id="UP001162483"/>
    </source>
</evidence>
<protein>
    <submittedName>
        <fullName evidence="1">Uncharacterized protein</fullName>
    </submittedName>
</protein>
<name>A0ABN9HQQ2_9NEOB</name>